<dbReference type="RefSeq" id="WP_179444801.1">
    <property type="nucleotide sequence ID" value="NZ_JACBZS010000001.1"/>
</dbReference>
<feature type="transmembrane region" description="Helical" evidence="2">
    <location>
        <begin position="384"/>
        <end position="411"/>
    </location>
</feature>
<feature type="transmembrane region" description="Helical" evidence="2">
    <location>
        <begin position="218"/>
        <end position="235"/>
    </location>
</feature>
<protein>
    <submittedName>
        <fullName evidence="3">Putative membrane protein</fullName>
    </submittedName>
</protein>
<dbReference type="PANTHER" id="PTHR41771">
    <property type="entry name" value="MEMBRANE PROTEIN-RELATED"/>
    <property type="match status" value="1"/>
</dbReference>
<evidence type="ECO:0000313" key="3">
    <source>
        <dbReference type="EMBL" id="NYI70903.1"/>
    </source>
</evidence>
<organism evidence="3 4">
    <name type="scientific">Naumannella cuiyingiana</name>
    <dbReference type="NCBI Taxonomy" id="1347891"/>
    <lineage>
        <taxon>Bacteria</taxon>
        <taxon>Bacillati</taxon>
        <taxon>Actinomycetota</taxon>
        <taxon>Actinomycetes</taxon>
        <taxon>Propionibacteriales</taxon>
        <taxon>Propionibacteriaceae</taxon>
        <taxon>Naumannella</taxon>
    </lineage>
</organism>
<dbReference type="EMBL" id="JACBZS010000001">
    <property type="protein sequence ID" value="NYI70903.1"/>
    <property type="molecule type" value="Genomic_DNA"/>
</dbReference>
<keyword evidence="2" id="KW-0812">Transmembrane</keyword>
<comment type="caution">
    <text evidence="3">The sequence shown here is derived from an EMBL/GenBank/DDBJ whole genome shotgun (WGS) entry which is preliminary data.</text>
</comment>
<evidence type="ECO:0000313" key="4">
    <source>
        <dbReference type="Proteomes" id="UP000527616"/>
    </source>
</evidence>
<dbReference type="Pfam" id="PF07907">
    <property type="entry name" value="YibE_F"/>
    <property type="match status" value="1"/>
</dbReference>
<dbReference type="Proteomes" id="UP000527616">
    <property type="component" value="Unassembled WGS sequence"/>
</dbReference>
<sequence length="487" mass="51843">MSENPVRNRGMTAHSHIALHDDPAPLSEEDIARQRRATRIMILVLIPIALWTLVGLIVMWPGNVSDHLRGNTAYSQADVSVQRARILEVREISSSGQVGSDGTNDPRPAADLTVELLDGPEAGQQTQISMQPAVYSSGVAVGQTVTVYRVPIEGAPASYQFTDFERTVPLITMALLFAVALVAIARKRGALALVGLAFSAFIIVKFMLPALISGSSPVLVALFGGSAILFVVLYVTHGFSVRTTTALLGTLFGMYVATFLGWLASTWAHLTGVGSEDDSLLWASAPDMQLTGVVICAIIIASVGVLNDVTITQASAVWELSSVDPEGKRLFSRAMRIGRDHIASTVYTIAFATTGASLATYLMLVVYNRPLLDVIGLEQFSMEIIATMVGAISVILAMPLTTAIGVAVVSATRGRIGDLKPATEGGTPGGHPDDELLDLDTSHPDWVPSAPSQRGRRLPKLPRPSLPRPSRGEGGDEPEGPKPRRQA</sequence>
<evidence type="ECO:0000256" key="2">
    <source>
        <dbReference type="SAM" id="Phobius"/>
    </source>
</evidence>
<dbReference type="AlphaFoldDB" id="A0A7Z0D8Y2"/>
<dbReference type="InterPro" id="IPR012507">
    <property type="entry name" value="YibE_F"/>
</dbReference>
<proteinExistence type="predicted"/>
<feature type="transmembrane region" description="Helical" evidence="2">
    <location>
        <begin position="40"/>
        <end position="60"/>
    </location>
</feature>
<keyword evidence="4" id="KW-1185">Reference proteome</keyword>
<evidence type="ECO:0000256" key="1">
    <source>
        <dbReference type="SAM" id="MobiDB-lite"/>
    </source>
</evidence>
<gene>
    <name evidence="3" type="ORF">GGQ54_001463</name>
</gene>
<keyword evidence="2" id="KW-1133">Transmembrane helix</keyword>
<dbReference type="PANTHER" id="PTHR41771:SF1">
    <property type="entry name" value="MEMBRANE PROTEIN"/>
    <property type="match status" value="1"/>
</dbReference>
<feature type="region of interest" description="Disordered" evidence="1">
    <location>
        <begin position="417"/>
        <end position="487"/>
    </location>
</feature>
<feature type="transmembrane region" description="Helical" evidence="2">
    <location>
        <begin position="167"/>
        <end position="184"/>
    </location>
</feature>
<reference evidence="3 4" key="1">
    <citation type="submission" date="2020-07" db="EMBL/GenBank/DDBJ databases">
        <title>Sequencing the genomes of 1000 actinobacteria strains.</title>
        <authorList>
            <person name="Klenk H.-P."/>
        </authorList>
    </citation>
    <scope>NUCLEOTIDE SEQUENCE [LARGE SCALE GENOMIC DNA]</scope>
    <source>
        <strain evidence="3 4">DSM 103164</strain>
    </source>
</reference>
<keyword evidence="2" id="KW-0472">Membrane</keyword>
<accession>A0A7Z0D8Y2</accession>
<feature type="transmembrane region" description="Helical" evidence="2">
    <location>
        <begin position="342"/>
        <end position="364"/>
    </location>
</feature>
<feature type="transmembrane region" description="Helical" evidence="2">
    <location>
        <begin position="288"/>
        <end position="306"/>
    </location>
</feature>
<feature type="compositionally biased region" description="Basic and acidic residues" evidence="1">
    <location>
        <begin position="470"/>
        <end position="487"/>
    </location>
</feature>
<feature type="transmembrane region" description="Helical" evidence="2">
    <location>
        <begin position="247"/>
        <end position="268"/>
    </location>
</feature>
<feature type="transmembrane region" description="Helical" evidence="2">
    <location>
        <begin position="191"/>
        <end position="212"/>
    </location>
</feature>
<name>A0A7Z0D8Y2_9ACTN</name>